<dbReference type="Proteomes" id="UP000289169">
    <property type="component" value="Segment"/>
</dbReference>
<protein>
    <submittedName>
        <fullName evidence="1">Uncharacterized protein</fullName>
    </submittedName>
</protein>
<evidence type="ECO:0000313" key="1">
    <source>
        <dbReference type="EMBL" id="QAU03979.1"/>
    </source>
</evidence>
<dbReference type="EMBL" id="MK240351">
    <property type="protein sequence ID" value="QAU03979.1"/>
    <property type="molecule type" value="Genomic_DNA"/>
</dbReference>
<name>A0A410T5R3_9CAUD</name>
<sequence>MSRQQYSAKQFQEHINFLKKRTTFLTDVFKEFTFGRINDLQLRYKLDGQMDDYASISILDGKYRYVFGYKKKGETRYTQDSHMSVGLMVPDFIVEEAEIDEIKKWYEHEAKQQIARRSARKLSELLSPLRTMDPEARSKMLDSITDEAFESRDNLMEFCNKFYGVDPK</sequence>
<proteinExistence type="predicted"/>
<accession>A0A410T5R3</accession>
<gene>
    <name evidence="1" type="ORF">Henu6_gp176</name>
</gene>
<evidence type="ECO:0000313" key="2">
    <source>
        <dbReference type="Proteomes" id="UP000289169"/>
    </source>
</evidence>
<reference evidence="1 2" key="1">
    <citation type="submission" date="2018-11" db="EMBL/GenBank/DDBJ databases">
        <authorList>
            <person name="Teng T."/>
        </authorList>
    </citation>
    <scope>NUCLEOTIDE SEQUENCE [LARGE SCALE GENOMIC DNA]</scope>
</reference>
<organism evidence="1 2">
    <name type="scientific">Acinetobacter phage Henu6</name>
    <dbReference type="NCBI Taxonomy" id="2500136"/>
    <lineage>
        <taxon>Viruses</taxon>
        <taxon>Duplodnaviria</taxon>
        <taxon>Heunggongvirae</taxon>
        <taxon>Uroviricota</taxon>
        <taxon>Caudoviricetes</taxon>
        <taxon>Pantevenvirales</taxon>
        <taxon>Straboviridae</taxon>
        <taxon>Twarogvirinae</taxon>
        <taxon>Zedzedvirus</taxon>
        <taxon>Zedzedvirus zz1</taxon>
    </lineage>
</organism>